<protein>
    <submittedName>
        <fullName evidence="1">Uncharacterized protein</fullName>
    </submittedName>
</protein>
<organism evidence="1">
    <name type="scientific">Anguilla anguilla</name>
    <name type="common">European freshwater eel</name>
    <name type="synonym">Muraena anguilla</name>
    <dbReference type="NCBI Taxonomy" id="7936"/>
    <lineage>
        <taxon>Eukaryota</taxon>
        <taxon>Metazoa</taxon>
        <taxon>Chordata</taxon>
        <taxon>Craniata</taxon>
        <taxon>Vertebrata</taxon>
        <taxon>Euteleostomi</taxon>
        <taxon>Actinopterygii</taxon>
        <taxon>Neopterygii</taxon>
        <taxon>Teleostei</taxon>
        <taxon>Anguilliformes</taxon>
        <taxon>Anguillidae</taxon>
        <taxon>Anguilla</taxon>
    </lineage>
</organism>
<sequence>MMQMCPLCKVLHSSWLNIASISLQSTRRAC</sequence>
<dbReference type="EMBL" id="GBXM01085543">
    <property type="protein sequence ID" value="JAH23034.1"/>
    <property type="molecule type" value="Transcribed_RNA"/>
</dbReference>
<reference evidence="1" key="2">
    <citation type="journal article" date="2015" name="Fish Shellfish Immunol.">
        <title>Early steps in the European eel (Anguilla anguilla)-Vibrio vulnificus interaction in the gills: Role of the RtxA13 toxin.</title>
        <authorList>
            <person name="Callol A."/>
            <person name="Pajuelo D."/>
            <person name="Ebbesson L."/>
            <person name="Teles M."/>
            <person name="MacKenzie S."/>
            <person name="Amaro C."/>
        </authorList>
    </citation>
    <scope>NUCLEOTIDE SEQUENCE</scope>
</reference>
<dbReference type="AlphaFoldDB" id="A0A0E9R1P0"/>
<accession>A0A0E9R1P0</accession>
<reference evidence="1" key="1">
    <citation type="submission" date="2014-11" db="EMBL/GenBank/DDBJ databases">
        <authorList>
            <person name="Amaro Gonzalez C."/>
        </authorList>
    </citation>
    <scope>NUCLEOTIDE SEQUENCE</scope>
</reference>
<evidence type="ECO:0000313" key="1">
    <source>
        <dbReference type="EMBL" id="JAH23034.1"/>
    </source>
</evidence>
<proteinExistence type="predicted"/>
<name>A0A0E9R1P0_ANGAN</name>